<feature type="domain" description="VOC" evidence="1">
    <location>
        <begin position="4"/>
        <end position="112"/>
    </location>
</feature>
<evidence type="ECO:0000313" key="3">
    <source>
        <dbReference type="Proteomes" id="UP000678545"/>
    </source>
</evidence>
<keyword evidence="3" id="KW-1185">Reference proteome</keyword>
<accession>A0A941E4H6</accession>
<reference evidence="2" key="1">
    <citation type="submission" date="2021-04" db="EMBL/GenBank/DDBJ databases">
        <title>novel species isolated from subtropical streams in China.</title>
        <authorList>
            <person name="Lu H."/>
        </authorList>
    </citation>
    <scope>NUCLEOTIDE SEQUENCE</scope>
    <source>
        <strain evidence="2">FT137W</strain>
    </source>
</reference>
<dbReference type="Proteomes" id="UP000678545">
    <property type="component" value="Unassembled WGS sequence"/>
</dbReference>
<dbReference type="SUPFAM" id="SSF54593">
    <property type="entry name" value="Glyoxalase/Bleomycin resistance protein/Dihydroxybiphenyl dioxygenase"/>
    <property type="match status" value="1"/>
</dbReference>
<comment type="caution">
    <text evidence="2">The sequence shown here is derived from an EMBL/GenBank/DDBJ whole genome shotgun (WGS) entry which is preliminary data.</text>
</comment>
<dbReference type="EMBL" id="JAGSPJ010000002">
    <property type="protein sequence ID" value="MBR7799588.1"/>
    <property type="molecule type" value="Genomic_DNA"/>
</dbReference>
<dbReference type="Pfam" id="PF00903">
    <property type="entry name" value="Glyoxalase"/>
    <property type="match status" value="1"/>
</dbReference>
<proteinExistence type="predicted"/>
<dbReference type="InterPro" id="IPR004360">
    <property type="entry name" value="Glyas_Fos-R_dOase_dom"/>
</dbReference>
<dbReference type="PROSITE" id="PS51819">
    <property type="entry name" value="VOC"/>
    <property type="match status" value="1"/>
</dbReference>
<dbReference type="InterPro" id="IPR029068">
    <property type="entry name" value="Glyas_Bleomycin-R_OHBP_Dase"/>
</dbReference>
<evidence type="ECO:0000259" key="1">
    <source>
        <dbReference type="PROSITE" id="PS51819"/>
    </source>
</evidence>
<organism evidence="2 3">
    <name type="scientific">Undibacterium fentianense</name>
    <dbReference type="NCBI Taxonomy" id="2828728"/>
    <lineage>
        <taxon>Bacteria</taxon>
        <taxon>Pseudomonadati</taxon>
        <taxon>Pseudomonadota</taxon>
        <taxon>Betaproteobacteria</taxon>
        <taxon>Burkholderiales</taxon>
        <taxon>Oxalobacteraceae</taxon>
        <taxon>Undibacterium</taxon>
    </lineage>
</organism>
<dbReference type="InterPro" id="IPR037523">
    <property type="entry name" value="VOC_core"/>
</dbReference>
<protein>
    <submittedName>
        <fullName evidence="2">VOC family protein</fullName>
    </submittedName>
</protein>
<dbReference type="RefSeq" id="WP_212674731.1">
    <property type="nucleotide sequence ID" value="NZ_JAGSPJ010000002.1"/>
</dbReference>
<dbReference type="Gene3D" id="3.10.180.10">
    <property type="entry name" value="2,3-Dihydroxybiphenyl 1,2-Dioxygenase, domain 1"/>
    <property type="match status" value="1"/>
</dbReference>
<gene>
    <name evidence="2" type="ORF">KDM90_06220</name>
</gene>
<evidence type="ECO:0000313" key="2">
    <source>
        <dbReference type="EMBL" id="MBR7799588.1"/>
    </source>
</evidence>
<name>A0A941E4H6_9BURK</name>
<sequence length="121" mass="13225">MILGMRTVIYPVSDLQKAKDWYTKVLEKDAYFDEVFYVGFQVGGFELGLIPDGISGIAGSQALWGVTDVQFELDRLLKFGASLLEPATEVGGGIVVAAVKDPFGNRFGLVHNPHFDCNAVR</sequence>
<dbReference type="AlphaFoldDB" id="A0A941E4H6"/>